<sequence length="138" mass="15030">MRGPSMTVLGRAGGMTGSAWRETCPQAQGWALRRAATETPERTAGQTVLMQSVRKGVVRGDDGLTEWTSETNPVVRIDKGSFQFCGEFGQEILGRLEDGLGAGSHDVPNFHELGEELVVEEKVVDVEFPNRARMVVVV</sequence>
<protein>
    <submittedName>
        <fullName evidence="1">Uncharacterized protein</fullName>
    </submittedName>
</protein>
<proteinExistence type="predicted"/>
<dbReference type="Proteomes" id="UP000323917">
    <property type="component" value="Chromosome"/>
</dbReference>
<name>A0A5B9QDV5_9BACT</name>
<reference evidence="1 2" key="1">
    <citation type="submission" date="2019-08" db="EMBL/GenBank/DDBJ databases">
        <title>Deep-cultivation of Planctomycetes and their phenomic and genomic characterization uncovers novel biology.</title>
        <authorList>
            <person name="Wiegand S."/>
            <person name="Jogler M."/>
            <person name="Boedeker C."/>
            <person name="Pinto D."/>
            <person name="Vollmers J."/>
            <person name="Rivas-Marin E."/>
            <person name="Kohn T."/>
            <person name="Peeters S.H."/>
            <person name="Heuer A."/>
            <person name="Rast P."/>
            <person name="Oberbeckmann S."/>
            <person name="Bunk B."/>
            <person name="Jeske O."/>
            <person name="Meyerdierks A."/>
            <person name="Storesund J.E."/>
            <person name="Kallscheuer N."/>
            <person name="Luecker S."/>
            <person name="Lage O.M."/>
            <person name="Pohl T."/>
            <person name="Merkel B.J."/>
            <person name="Hornburger P."/>
            <person name="Mueller R.-W."/>
            <person name="Bruemmer F."/>
            <person name="Labrenz M."/>
            <person name="Spormann A.M."/>
            <person name="Op den Camp H."/>
            <person name="Overmann J."/>
            <person name="Amann R."/>
            <person name="Jetten M.S.M."/>
            <person name="Mascher T."/>
            <person name="Medema M.H."/>
            <person name="Devos D.P."/>
            <person name="Kaster A.-K."/>
            <person name="Ovreas L."/>
            <person name="Rohde M."/>
            <person name="Galperin M.Y."/>
            <person name="Jogler C."/>
        </authorList>
    </citation>
    <scope>NUCLEOTIDE SEQUENCE [LARGE SCALE GENOMIC DNA]</scope>
    <source>
        <strain evidence="1 2">Pr1d</strain>
    </source>
</reference>
<gene>
    <name evidence="1" type="ORF">Pr1d_32880</name>
</gene>
<evidence type="ECO:0000313" key="1">
    <source>
        <dbReference type="EMBL" id="QEG35979.1"/>
    </source>
</evidence>
<accession>A0A5B9QDV5</accession>
<organism evidence="1 2">
    <name type="scientific">Bythopirellula goksoeyrii</name>
    <dbReference type="NCBI Taxonomy" id="1400387"/>
    <lineage>
        <taxon>Bacteria</taxon>
        <taxon>Pseudomonadati</taxon>
        <taxon>Planctomycetota</taxon>
        <taxon>Planctomycetia</taxon>
        <taxon>Pirellulales</taxon>
        <taxon>Lacipirellulaceae</taxon>
        <taxon>Bythopirellula</taxon>
    </lineage>
</organism>
<keyword evidence="2" id="KW-1185">Reference proteome</keyword>
<dbReference type="AlphaFoldDB" id="A0A5B9QDV5"/>
<dbReference type="EMBL" id="CP042913">
    <property type="protein sequence ID" value="QEG35979.1"/>
    <property type="molecule type" value="Genomic_DNA"/>
</dbReference>
<dbReference type="KEGG" id="bgok:Pr1d_32880"/>
<evidence type="ECO:0000313" key="2">
    <source>
        <dbReference type="Proteomes" id="UP000323917"/>
    </source>
</evidence>